<reference evidence="3" key="2">
    <citation type="submission" date="2020-09" db="EMBL/GenBank/DDBJ databases">
        <authorList>
            <person name="Kikuchi T."/>
        </authorList>
    </citation>
    <scope>NUCLEOTIDE SEQUENCE</scope>
    <source>
        <strain evidence="3">Ka4C1</strain>
    </source>
</reference>
<accession>A0A1I7RT96</accession>
<evidence type="ECO:0000313" key="6">
    <source>
        <dbReference type="WBParaSite" id="BXY_0395000.1"/>
    </source>
</evidence>
<evidence type="ECO:0000313" key="5">
    <source>
        <dbReference type="Proteomes" id="UP000659654"/>
    </source>
</evidence>
<feature type="signal peptide" evidence="2">
    <location>
        <begin position="1"/>
        <end position="28"/>
    </location>
</feature>
<evidence type="ECO:0000313" key="4">
    <source>
        <dbReference type="Proteomes" id="UP000095284"/>
    </source>
</evidence>
<feature type="chain" id="PRO_5035359407" evidence="2">
    <location>
        <begin position="29"/>
        <end position="166"/>
    </location>
</feature>
<feature type="compositionally biased region" description="Basic and acidic residues" evidence="1">
    <location>
        <begin position="62"/>
        <end position="90"/>
    </location>
</feature>
<feature type="compositionally biased region" description="Polar residues" evidence="1">
    <location>
        <begin position="125"/>
        <end position="137"/>
    </location>
</feature>
<protein>
    <submittedName>
        <fullName evidence="3">(pine wood nematode) hypothetical protein</fullName>
    </submittedName>
</protein>
<dbReference type="WBParaSite" id="BXY_0395000.1">
    <property type="protein sequence ID" value="BXY_0395000.1"/>
    <property type="gene ID" value="BXY_0395000"/>
</dbReference>
<gene>
    <name evidence="3" type="ORF">BXYJ_LOCUS11495</name>
</gene>
<dbReference type="Proteomes" id="UP000095284">
    <property type="component" value="Unplaced"/>
</dbReference>
<dbReference type="Proteomes" id="UP000659654">
    <property type="component" value="Unassembled WGS sequence"/>
</dbReference>
<sequence length="166" mass="18319">MLFVLLPVIHLAISLGLLTLTLNGCCRGQNTALNTPPSNDSVPQRTSIINIQTSEPTPKSSAEPDKSVVRSDEKKGEEKEPSKRDVDDVPIRTSKKKGLQTAIKKFQPIEPTERISMHGSDVDTQETQGLESSQVPTIRTARSSRRSMKRRNNGKLKSLEATQSQK</sequence>
<feature type="compositionally biased region" description="Basic residues" evidence="1">
    <location>
        <begin position="142"/>
        <end position="154"/>
    </location>
</feature>
<keyword evidence="2" id="KW-0732">Signal</keyword>
<dbReference type="EMBL" id="CAJFCV020000005">
    <property type="protein sequence ID" value="CAG9122529.1"/>
    <property type="molecule type" value="Genomic_DNA"/>
</dbReference>
<dbReference type="Proteomes" id="UP000582659">
    <property type="component" value="Unassembled WGS sequence"/>
</dbReference>
<dbReference type="AlphaFoldDB" id="A0A1I7RT96"/>
<dbReference type="EMBL" id="CAJFDI010000005">
    <property type="protein sequence ID" value="CAD5231399.1"/>
    <property type="molecule type" value="Genomic_DNA"/>
</dbReference>
<feature type="region of interest" description="Disordered" evidence="1">
    <location>
        <begin position="49"/>
        <end position="166"/>
    </location>
</feature>
<evidence type="ECO:0000256" key="1">
    <source>
        <dbReference type="SAM" id="MobiDB-lite"/>
    </source>
</evidence>
<proteinExistence type="predicted"/>
<reference evidence="6" key="1">
    <citation type="submission" date="2016-11" db="UniProtKB">
        <authorList>
            <consortium name="WormBaseParasite"/>
        </authorList>
    </citation>
    <scope>IDENTIFICATION</scope>
</reference>
<name>A0A1I7RT96_BURXY</name>
<evidence type="ECO:0000256" key="2">
    <source>
        <dbReference type="SAM" id="SignalP"/>
    </source>
</evidence>
<organism evidence="4 6">
    <name type="scientific">Bursaphelenchus xylophilus</name>
    <name type="common">Pinewood nematode worm</name>
    <name type="synonym">Aphelenchoides xylophilus</name>
    <dbReference type="NCBI Taxonomy" id="6326"/>
    <lineage>
        <taxon>Eukaryota</taxon>
        <taxon>Metazoa</taxon>
        <taxon>Ecdysozoa</taxon>
        <taxon>Nematoda</taxon>
        <taxon>Chromadorea</taxon>
        <taxon>Rhabditida</taxon>
        <taxon>Tylenchina</taxon>
        <taxon>Tylenchomorpha</taxon>
        <taxon>Aphelenchoidea</taxon>
        <taxon>Aphelenchoididae</taxon>
        <taxon>Bursaphelenchus</taxon>
    </lineage>
</organism>
<feature type="compositionally biased region" description="Polar residues" evidence="1">
    <location>
        <begin position="49"/>
        <end position="60"/>
    </location>
</feature>
<keyword evidence="5" id="KW-1185">Reference proteome</keyword>
<evidence type="ECO:0000313" key="3">
    <source>
        <dbReference type="EMBL" id="CAD5231399.1"/>
    </source>
</evidence>